<accession>A0A409WYU7</accession>
<name>A0A409WYU7_9AGAR</name>
<evidence type="ECO:0000256" key="1">
    <source>
        <dbReference type="SAM" id="Coils"/>
    </source>
</evidence>
<dbReference type="EMBL" id="NHYE01004586">
    <property type="protein sequence ID" value="PPQ83704.1"/>
    <property type="molecule type" value="Genomic_DNA"/>
</dbReference>
<dbReference type="AlphaFoldDB" id="A0A409WYU7"/>
<dbReference type="InParanoid" id="A0A409WYU7"/>
<keyword evidence="1" id="KW-0175">Coiled coil</keyword>
<feature type="compositionally biased region" description="Basic and acidic residues" evidence="2">
    <location>
        <begin position="302"/>
        <end position="315"/>
    </location>
</feature>
<feature type="coiled-coil region" evidence="1">
    <location>
        <begin position="146"/>
        <end position="173"/>
    </location>
</feature>
<feature type="coiled-coil region" evidence="1">
    <location>
        <begin position="255"/>
        <end position="282"/>
    </location>
</feature>
<gene>
    <name evidence="3" type="ORF">CVT26_005643</name>
</gene>
<feature type="region of interest" description="Disordered" evidence="2">
    <location>
        <begin position="1"/>
        <end position="102"/>
    </location>
</feature>
<feature type="region of interest" description="Disordered" evidence="2">
    <location>
        <begin position="116"/>
        <end position="145"/>
    </location>
</feature>
<dbReference type="Proteomes" id="UP000284706">
    <property type="component" value="Unassembled WGS sequence"/>
</dbReference>
<feature type="compositionally biased region" description="Basic and acidic residues" evidence="2">
    <location>
        <begin position="10"/>
        <end position="23"/>
    </location>
</feature>
<evidence type="ECO:0000256" key="2">
    <source>
        <dbReference type="SAM" id="MobiDB-lite"/>
    </source>
</evidence>
<comment type="caution">
    <text evidence="3">The sequence shown here is derived from an EMBL/GenBank/DDBJ whole genome shotgun (WGS) entry which is preliminary data.</text>
</comment>
<evidence type="ECO:0000313" key="3">
    <source>
        <dbReference type="EMBL" id="PPQ83704.1"/>
    </source>
</evidence>
<feature type="compositionally biased region" description="Low complexity" evidence="2">
    <location>
        <begin position="136"/>
        <end position="145"/>
    </location>
</feature>
<evidence type="ECO:0000313" key="4">
    <source>
        <dbReference type="Proteomes" id="UP000284706"/>
    </source>
</evidence>
<keyword evidence="4" id="KW-1185">Reference proteome</keyword>
<organism evidence="3 4">
    <name type="scientific">Gymnopilus dilepis</name>
    <dbReference type="NCBI Taxonomy" id="231916"/>
    <lineage>
        <taxon>Eukaryota</taxon>
        <taxon>Fungi</taxon>
        <taxon>Dikarya</taxon>
        <taxon>Basidiomycota</taxon>
        <taxon>Agaricomycotina</taxon>
        <taxon>Agaricomycetes</taxon>
        <taxon>Agaricomycetidae</taxon>
        <taxon>Agaricales</taxon>
        <taxon>Agaricineae</taxon>
        <taxon>Hymenogastraceae</taxon>
        <taxon>Gymnopilus</taxon>
    </lineage>
</organism>
<protein>
    <submittedName>
        <fullName evidence="3">Uncharacterized protein</fullName>
    </submittedName>
</protein>
<feature type="region of interest" description="Disordered" evidence="2">
    <location>
        <begin position="287"/>
        <end position="343"/>
    </location>
</feature>
<proteinExistence type="predicted"/>
<sequence>MPPRRSNAVKSEKEKGKEKEKIADTGVEVPVATPIPPHALPDLPSLQSLEVDPFGSDFSDPEGEDDHQRVPSPQSAFPPDASLMSLPSPMPTATRSLRRQSEKTIRDLGADITVAKKKQPAVRKSKKPLPVEQEQPSILAPAPLPSSDATNRLAALTAVVSNLEARMDALDSSHKAHLTDVGKLSAQVDLAMSVTKPLSGKRIATEAALQKLEAAHFDTRTAVVAMQKKIPRLTAAMEGIDTTVDKHIAPLASHVDSLDSSVVALESNIHQLEDDVLNARDRLPQLPRLSDPLDHIPATHSHPPDHSSMPEDESARGSLGKRKRVTSPLPTPYPTREVDEGGHFRSRDSTVEADILFGPINPGDPLTRARDAMVACGMDPKLVVSARVAEQTDFIVVRVRSQDVAHDFVRVVRQLKDTVFRMVKDVKVLAGTVPSSSRRYVR</sequence>
<reference evidence="3 4" key="1">
    <citation type="journal article" date="2018" name="Evol. Lett.">
        <title>Horizontal gene cluster transfer increased hallucinogenic mushroom diversity.</title>
        <authorList>
            <person name="Reynolds H.T."/>
            <person name="Vijayakumar V."/>
            <person name="Gluck-Thaler E."/>
            <person name="Korotkin H.B."/>
            <person name="Matheny P.B."/>
            <person name="Slot J.C."/>
        </authorList>
    </citation>
    <scope>NUCLEOTIDE SEQUENCE [LARGE SCALE GENOMIC DNA]</scope>
    <source>
        <strain evidence="3 4">SRW20</strain>
    </source>
</reference>
<feature type="compositionally biased region" description="Basic residues" evidence="2">
    <location>
        <begin position="116"/>
        <end position="127"/>
    </location>
</feature>